<dbReference type="EMBL" id="JADNRY010000019">
    <property type="protein sequence ID" value="KAF9073227.1"/>
    <property type="molecule type" value="Genomic_DNA"/>
</dbReference>
<dbReference type="Proteomes" id="UP000772434">
    <property type="component" value="Unassembled WGS sequence"/>
</dbReference>
<dbReference type="AlphaFoldDB" id="A0A9P5Q354"/>
<evidence type="ECO:0000256" key="1">
    <source>
        <dbReference type="SAM" id="MobiDB-lite"/>
    </source>
</evidence>
<gene>
    <name evidence="2" type="ORF">BDP27DRAFT_316714</name>
</gene>
<keyword evidence="3" id="KW-1185">Reference proteome</keyword>
<organism evidence="2 3">
    <name type="scientific">Rhodocollybia butyracea</name>
    <dbReference type="NCBI Taxonomy" id="206335"/>
    <lineage>
        <taxon>Eukaryota</taxon>
        <taxon>Fungi</taxon>
        <taxon>Dikarya</taxon>
        <taxon>Basidiomycota</taxon>
        <taxon>Agaricomycotina</taxon>
        <taxon>Agaricomycetes</taxon>
        <taxon>Agaricomycetidae</taxon>
        <taxon>Agaricales</taxon>
        <taxon>Marasmiineae</taxon>
        <taxon>Omphalotaceae</taxon>
        <taxon>Rhodocollybia</taxon>
    </lineage>
</organism>
<comment type="caution">
    <text evidence="2">The sequence shown here is derived from an EMBL/GenBank/DDBJ whole genome shotgun (WGS) entry which is preliminary data.</text>
</comment>
<accession>A0A9P5Q354</accession>
<feature type="region of interest" description="Disordered" evidence="1">
    <location>
        <begin position="100"/>
        <end position="119"/>
    </location>
</feature>
<evidence type="ECO:0000313" key="2">
    <source>
        <dbReference type="EMBL" id="KAF9073227.1"/>
    </source>
</evidence>
<feature type="compositionally biased region" description="Polar residues" evidence="1">
    <location>
        <begin position="100"/>
        <end position="116"/>
    </location>
</feature>
<sequence>MLSPILAFFPLFRLLMKGSPPRVPLNDLYKSLFISRGNSFLTLSCITMGRLLYSLQLAAKTPPSKPEPESESSAVYHLIHPHPGIEQRGGTWGERAWPSSQTAFDRSRISQTTSGVSEDELARQAREFRQMMDAVETVDREIEYQRRRYEENMNLSSSEIEAGEWVPTGESFYFERRRWQNGRCWKDWNNLGVKNCGAGETVWKPQWRLEKTRRKRHGEPMMLWPKACAFKNMCWKLSRR</sequence>
<proteinExistence type="predicted"/>
<protein>
    <submittedName>
        <fullName evidence="2">Uncharacterized protein</fullName>
    </submittedName>
</protein>
<name>A0A9P5Q354_9AGAR</name>
<reference evidence="2" key="1">
    <citation type="submission" date="2020-11" db="EMBL/GenBank/DDBJ databases">
        <authorList>
            <consortium name="DOE Joint Genome Institute"/>
            <person name="Ahrendt S."/>
            <person name="Riley R."/>
            <person name="Andreopoulos W."/>
            <person name="Labutti K."/>
            <person name="Pangilinan J."/>
            <person name="Ruiz-Duenas F.J."/>
            <person name="Barrasa J.M."/>
            <person name="Sanchez-Garcia M."/>
            <person name="Camarero S."/>
            <person name="Miyauchi S."/>
            <person name="Serrano A."/>
            <person name="Linde D."/>
            <person name="Babiker R."/>
            <person name="Drula E."/>
            <person name="Ayuso-Fernandez I."/>
            <person name="Pacheco R."/>
            <person name="Padilla G."/>
            <person name="Ferreira P."/>
            <person name="Barriuso J."/>
            <person name="Kellner H."/>
            <person name="Castanera R."/>
            <person name="Alfaro M."/>
            <person name="Ramirez L."/>
            <person name="Pisabarro A.G."/>
            <person name="Kuo A."/>
            <person name="Tritt A."/>
            <person name="Lipzen A."/>
            <person name="He G."/>
            <person name="Yan M."/>
            <person name="Ng V."/>
            <person name="Cullen D."/>
            <person name="Martin F."/>
            <person name="Rosso M.-N."/>
            <person name="Henrissat B."/>
            <person name="Hibbett D."/>
            <person name="Martinez A.T."/>
            <person name="Grigoriev I.V."/>
        </authorList>
    </citation>
    <scope>NUCLEOTIDE SEQUENCE</scope>
    <source>
        <strain evidence="2">AH 40177</strain>
    </source>
</reference>
<evidence type="ECO:0000313" key="3">
    <source>
        <dbReference type="Proteomes" id="UP000772434"/>
    </source>
</evidence>